<sequence length="49" mass="5632">MENYETRSGINPQEIQAVANPQNNRSFIRQSEVKNVTTVHSEETNITQK</sequence>
<protein>
    <submittedName>
        <fullName evidence="2">Uncharacterized protein</fullName>
    </submittedName>
</protein>
<evidence type="ECO:0000313" key="2">
    <source>
        <dbReference type="EMBL" id="RKF65504.1"/>
    </source>
</evidence>
<proteinExistence type="predicted"/>
<organism evidence="2 3">
    <name type="scientific">Erysiphe neolycopersici</name>
    <dbReference type="NCBI Taxonomy" id="212602"/>
    <lineage>
        <taxon>Eukaryota</taxon>
        <taxon>Fungi</taxon>
        <taxon>Dikarya</taxon>
        <taxon>Ascomycota</taxon>
        <taxon>Pezizomycotina</taxon>
        <taxon>Leotiomycetes</taxon>
        <taxon>Erysiphales</taxon>
        <taxon>Erysiphaceae</taxon>
        <taxon>Erysiphe</taxon>
    </lineage>
</organism>
<evidence type="ECO:0000256" key="1">
    <source>
        <dbReference type="SAM" id="MobiDB-lite"/>
    </source>
</evidence>
<dbReference type="Proteomes" id="UP000286134">
    <property type="component" value="Unassembled WGS sequence"/>
</dbReference>
<dbReference type="AlphaFoldDB" id="A0A420I784"/>
<feature type="region of interest" description="Disordered" evidence="1">
    <location>
        <begin position="1"/>
        <end position="23"/>
    </location>
</feature>
<comment type="caution">
    <text evidence="2">The sequence shown here is derived from an EMBL/GenBank/DDBJ whole genome shotgun (WGS) entry which is preliminary data.</text>
</comment>
<evidence type="ECO:0000313" key="3">
    <source>
        <dbReference type="Proteomes" id="UP000286134"/>
    </source>
</evidence>
<name>A0A420I784_9PEZI</name>
<accession>A0A420I784</accession>
<reference evidence="2 3" key="1">
    <citation type="journal article" date="2018" name="BMC Genomics">
        <title>Comparative genome analyses reveal sequence features reflecting distinct modes of host-adaptation between dicot and monocot powdery mildew.</title>
        <authorList>
            <person name="Wu Y."/>
            <person name="Ma X."/>
            <person name="Pan Z."/>
            <person name="Kale S.D."/>
            <person name="Song Y."/>
            <person name="King H."/>
            <person name="Zhang Q."/>
            <person name="Presley C."/>
            <person name="Deng X."/>
            <person name="Wei C.I."/>
            <person name="Xiao S."/>
        </authorList>
    </citation>
    <scope>NUCLEOTIDE SEQUENCE [LARGE SCALE GENOMIC DNA]</scope>
    <source>
        <strain evidence="2">UMSG2</strain>
    </source>
</reference>
<keyword evidence="3" id="KW-1185">Reference proteome</keyword>
<dbReference type="EMBL" id="MCFK01000703">
    <property type="protein sequence ID" value="RKF65504.1"/>
    <property type="molecule type" value="Genomic_DNA"/>
</dbReference>
<gene>
    <name evidence="2" type="ORF">OnM2_007014</name>
</gene>